<evidence type="ECO:0000313" key="3">
    <source>
        <dbReference type="Proteomes" id="UP001499987"/>
    </source>
</evidence>
<proteinExistence type="predicted"/>
<accession>A0ABP4EFS9</accession>
<feature type="compositionally biased region" description="Basic residues" evidence="1">
    <location>
        <begin position="88"/>
        <end position="101"/>
    </location>
</feature>
<evidence type="ECO:0000313" key="2">
    <source>
        <dbReference type="EMBL" id="GAA1103567.1"/>
    </source>
</evidence>
<feature type="region of interest" description="Disordered" evidence="1">
    <location>
        <begin position="77"/>
        <end position="101"/>
    </location>
</feature>
<dbReference type="RefSeq" id="WP_344626148.1">
    <property type="nucleotide sequence ID" value="NZ_BAAALD010000060.1"/>
</dbReference>
<reference evidence="3" key="1">
    <citation type="journal article" date="2019" name="Int. J. Syst. Evol. Microbiol.">
        <title>The Global Catalogue of Microorganisms (GCM) 10K type strain sequencing project: providing services to taxonomists for standard genome sequencing and annotation.</title>
        <authorList>
            <consortium name="The Broad Institute Genomics Platform"/>
            <consortium name="The Broad Institute Genome Sequencing Center for Infectious Disease"/>
            <person name="Wu L."/>
            <person name="Ma J."/>
        </authorList>
    </citation>
    <scope>NUCLEOTIDE SEQUENCE [LARGE SCALE GENOMIC DNA]</scope>
    <source>
        <strain evidence="3">JCM 13002</strain>
    </source>
</reference>
<organism evidence="2 3">
    <name type="scientific">Kitasatospora arboriphila</name>
    <dbReference type="NCBI Taxonomy" id="258052"/>
    <lineage>
        <taxon>Bacteria</taxon>
        <taxon>Bacillati</taxon>
        <taxon>Actinomycetota</taxon>
        <taxon>Actinomycetes</taxon>
        <taxon>Kitasatosporales</taxon>
        <taxon>Streptomycetaceae</taxon>
        <taxon>Kitasatospora</taxon>
    </lineage>
</organism>
<gene>
    <name evidence="2" type="ORF">GCM10009663_52480</name>
</gene>
<evidence type="ECO:0000256" key="1">
    <source>
        <dbReference type="SAM" id="MobiDB-lite"/>
    </source>
</evidence>
<keyword evidence="3" id="KW-1185">Reference proteome</keyword>
<comment type="caution">
    <text evidence="2">The sequence shown here is derived from an EMBL/GenBank/DDBJ whole genome shotgun (WGS) entry which is preliminary data.</text>
</comment>
<protein>
    <submittedName>
        <fullName evidence="2">Uncharacterized protein</fullName>
    </submittedName>
</protein>
<sequence length="165" mass="17033">MYRTAQQGTRVSNAAALPLADPITVETRVGHPIGPHGGLGPSAFSCSLLPVPAGFPGGKTIGNGVDGAPGCTDGRTDGCTDNEPGPWHTRRRTVPAPRRRTRVVKPVRTTWISLVTSAAVMPATIGIPGTDAGHLPLLFLVSIEATAAVGRTCRRPTPPSTGWGS</sequence>
<name>A0ABP4EFS9_9ACTN</name>
<dbReference type="Proteomes" id="UP001499987">
    <property type="component" value="Unassembled WGS sequence"/>
</dbReference>
<dbReference type="EMBL" id="BAAALD010000060">
    <property type="protein sequence ID" value="GAA1103567.1"/>
    <property type="molecule type" value="Genomic_DNA"/>
</dbReference>